<accession>A0A2P5B528</accession>
<protein>
    <submittedName>
        <fullName evidence="1">Uncharacterized protein</fullName>
    </submittedName>
</protein>
<proteinExistence type="predicted"/>
<dbReference type="EMBL" id="JXTC01000605">
    <property type="protein sequence ID" value="PON43890.1"/>
    <property type="molecule type" value="Genomic_DNA"/>
</dbReference>
<evidence type="ECO:0000313" key="2">
    <source>
        <dbReference type="Proteomes" id="UP000237000"/>
    </source>
</evidence>
<sequence length="66" mass="7637">MKLVVMLEAFYEEIFDLVMNRIELSLSRWDCSFQYGSLVKEADGRTVISGGLGDCLKEHRLECFIM</sequence>
<name>A0A2P5B528_TREOI</name>
<keyword evidence="2" id="KW-1185">Reference proteome</keyword>
<dbReference type="OrthoDB" id="10315503at2759"/>
<dbReference type="InParanoid" id="A0A2P5B528"/>
<reference evidence="2" key="1">
    <citation type="submission" date="2016-06" db="EMBL/GenBank/DDBJ databases">
        <title>Parallel loss of symbiosis genes in relatives of nitrogen-fixing non-legume Parasponia.</title>
        <authorList>
            <person name="Van Velzen R."/>
            <person name="Holmer R."/>
            <person name="Bu F."/>
            <person name="Rutten L."/>
            <person name="Van Zeijl A."/>
            <person name="Liu W."/>
            <person name="Santuari L."/>
            <person name="Cao Q."/>
            <person name="Sharma T."/>
            <person name="Shen D."/>
            <person name="Roswanjaya Y."/>
            <person name="Wardhani T."/>
            <person name="Kalhor M.S."/>
            <person name="Jansen J."/>
            <person name="Van den Hoogen J."/>
            <person name="Gungor B."/>
            <person name="Hartog M."/>
            <person name="Hontelez J."/>
            <person name="Verver J."/>
            <person name="Yang W.-C."/>
            <person name="Schijlen E."/>
            <person name="Repin R."/>
            <person name="Schilthuizen M."/>
            <person name="Schranz E."/>
            <person name="Heidstra R."/>
            <person name="Miyata K."/>
            <person name="Fedorova E."/>
            <person name="Kohlen W."/>
            <person name="Bisseling T."/>
            <person name="Smit S."/>
            <person name="Geurts R."/>
        </authorList>
    </citation>
    <scope>NUCLEOTIDE SEQUENCE [LARGE SCALE GENOMIC DNA]</scope>
    <source>
        <strain evidence="2">cv. RG33-2</strain>
    </source>
</reference>
<dbReference type="AlphaFoldDB" id="A0A2P5B528"/>
<gene>
    <name evidence="1" type="ORF">TorRG33x02_332570</name>
</gene>
<comment type="caution">
    <text evidence="1">The sequence shown here is derived from an EMBL/GenBank/DDBJ whole genome shotgun (WGS) entry which is preliminary data.</text>
</comment>
<dbReference type="Proteomes" id="UP000237000">
    <property type="component" value="Unassembled WGS sequence"/>
</dbReference>
<organism evidence="1 2">
    <name type="scientific">Trema orientale</name>
    <name type="common">Charcoal tree</name>
    <name type="synonym">Celtis orientalis</name>
    <dbReference type="NCBI Taxonomy" id="63057"/>
    <lineage>
        <taxon>Eukaryota</taxon>
        <taxon>Viridiplantae</taxon>
        <taxon>Streptophyta</taxon>
        <taxon>Embryophyta</taxon>
        <taxon>Tracheophyta</taxon>
        <taxon>Spermatophyta</taxon>
        <taxon>Magnoliopsida</taxon>
        <taxon>eudicotyledons</taxon>
        <taxon>Gunneridae</taxon>
        <taxon>Pentapetalae</taxon>
        <taxon>rosids</taxon>
        <taxon>fabids</taxon>
        <taxon>Rosales</taxon>
        <taxon>Cannabaceae</taxon>
        <taxon>Trema</taxon>
    </lineage>
</organism>
<evidence type="ECO:0000313" key="1">
    <source>
        <dbReference type="EMBL" id="PON43890.1"/>
    </source>
</evidence>
<dbReference type="STRING" id="63057.A0A2P5B528"/>